<gene>
    <name evidence="5" type="ORF">ACFORF_00735</name>
</gene>
<dbReference type="Gene3D" id="1.10.10.10">
    <property type="entry name" value="Winged helix-like DNA-binding domain superfamily/Winged helix DNA-binding domain"/>
    <property type="match status" value="1"/>
</dbReference>
<dbReference type="SMART" id="SM00347">
    <property type="entry name" value="HTH_MARR"/>
    <property type="match status" value="1"/>
</dbReference>
<proteinExistence type="predicted"/>
<dbReference type="InterPro" id="IPR036390">
    <property type="entry name" value="WH_DNA-bd_sf"/>
</dbReference>
<dbReference type="InterPro" id="IPR000835">
    <property type="entry name" value="HTH_MarR-typ"/>
</dbReference>
<organism evidence="5 6">
    <name type="scientific">Streptococcus caprae</name>
    <dbReference type="NCBI Taxonomy" id="1640501"/>
    <lineage>
        <taxon>Bacteria</taxon>
        <taxon>Bacillati</taxon>
        <taxon>Bacillota</taxon>
        <taxon>Bacilli</taxon>
        <taxon>Lactobacillales</taxon>
        <taxon>Streptococcaceae</taxon>
        <taxon>Streptococcus</taxon>
    </lineage>
</organism>
<evidence type="ECO:0000256" key="2">
    <source>
        <dbReference type="ARBA" id="ARBA00023125"/>
    </source>
</evidence>
<dbReference type="PRINTS" id="PR00598">
    <property type="entry name" value="HTHMARR"/>
</dbReference>
<evidence type="ECO:0000313" key="5">
    <source>
        <dbReference type="EMBL" id="MFC3927160.1"/>
    </source>
</evidence>
<sequence>METIGRLIQRASHQLSRNFDRFAKPYGLTGTQVAIIDFLSRGEKDLYLQRDIEQEFHIQRSTTTVLLQGMEKKGLITRQTLASDARQRSVHLTEKSKSLAQDCLQYFAAEEARLQSRFTAQERDHFQAILHFIIQGGTNDNPTRDGL</sequence>
<evidence type="ECO:0000256" key="3">
    <source>
        <dbReference type="ARBA" id="ARBA00023163"/>
    </source>
</evidence>
<dbReference type="SUPFAM" id="SSF46785">
    <property type="entry name" value="Winged helix' DNA-binding domain"/>
    <property type="match status" value="1"/>
</dbReference>
<dbReference type="PANTHER" id="PTHR42756:SF1">
    <property type="entry name" value="TRANSCRIPTIONAL REPRESSOR OF EMRAB OPERON"/>
    <property type="match status" value="1"/>
</dbReference>
<dbReference type="EMBL" id="JBHRZV010000003">
    <property type="protein sequence ID" value="MFC3927160.1"/>
    <property type="molecule type" value="Genomic_DNA"/>
</dbReference>
<keyword evidence="1" id="KW-0805">Transcription regulation</keyword>
<dbReference type="PROSITE" id="PS50995">
    <property type="entry name" value="HTH_MARR_2"/>
    <property type="match status" value="1"/>
</dbReference>
<reference evidence="6" key="1">
    <citation type="journal article" date="2019" name="Int. J. Syst. Evol. Microbiol.">
        <title>The Global Catalogue of Microorganisms (GCM) 10K type strain sequencing project: providing services to taxonomists for standard genome sequencing and annotation.</title>
        <authorList>
            <consortium name="The Broad Institute Genomics Platform"/>
            <consortium name="The Broad Institute Genome Sequencing Center for Infectious Disease"/>
            <person name="Wu L."/>
            <person name="Ma J."/>
        </authorList>
    </citation>
    <scope>NUCLEOTIDE SEQUENCE [LARGE SCALE GENOMIC DNA]</scope>
    <source>
        <strain evidence="6">CCUG 67170</strain>
    </source>
</reference>
<keyword evidence="3" id="KW-0804">Transcription</keyword>
<evidence type="ECO:0000256" key="1">
    <source>
        <dbReference type="ARBA" id="ARBA00023015"/>
    </source>
</evidence>
<keyword evidence="6" id="KW-1185">Reference proteome</keyword>
<comment type="caution">
    <text evidence="5">The sequence shown here is derived from an EMBL/GenBank/DDBJ whole genome shotgun (WGS) entry which is preliminary data.</text>
</comment>
<dbReference type="Proteomes" id="UP001595807">
    <property type="component" value="Unassembled WGS sequence"/>
</dbReference>
<evidence type="ECO:0000313" key="6">
    <source>
        <dbReference type="Proteomes" id="UP001595807"/>
    </source>
</evidence>
<keyword evidence="2" id="KW-0238">DNA-binding</keyword>
<accession>A0ABV8CTX1</accession>
<evidence type="ECO:0000259" key="4">
    <source>
        <dbReference type="PROSITE" id="PS50995"/>
    </source>
</evidence>
<dbReference type="PANTHER" id="PTHR42756">
    <property type="entry name" value="TRANSCRIPTIONAL REGULATOR, MARR"/>
    <property type="match status" value="1"/>
</dbReference>
<dbReference type="InterPro" id="IPR036388">
    <property type="entry name" value="WH-like_DNA-bd_sf"/>
</dbReference>
<dbReference type="Pfam" id="PF12802">
    <property type="entry name" value="MarR_2"/>
    <property type="match status" value="1"/>
</dbReference>
<feature type="domain" description="HTH marR-type" evidence="4">
    <location>
        <begin position="1"/>
        <end position="135"/>
    </location>
</feature>
<dbReference type="RefSeq" id="WP_380424360.1">
    <property type="nucleotide sequence ID" value="NZ_JBHRZV010000003.1"/>
</dbReference>
<name>A0ABV8CTX1_9STRE</name>
<protein>
    <submittedName>
        <fullName evidence="5">MarR family winged helix-turn-helix transcriptional regulator</fullName>
    </submittedName>
</protein>